<dbReference type="SMART" id="SM00448">
    <property type="entry name" value="REC"/>
    <property type="match status" value="1"/>
</dbReference>
<dbReference type="Gene3D" id="1.10.10.10">
    <property type="entry name" value="Winged helix-like DNA-binding domain superfamily/Winged helix DNA-binding domain"/>
    <property type="match status" value="1"/>
</dbReference>
<accession>A0A1G8RBZ6</accession>
<evidence type="ECO:0000256" key="2">
    <source>
        <dbReference type="ARBA" id="ARBA00023012"/>
    </source>
</evidence>
<dbReference type="GO" id="GO:0000156">
    <property type="term" value="F:phosphorelay response regulator activity"/>
    <property type="evidence" value="ECO:0007669"/>
    <property type="project" value="TreeGrafter"/>
</dbReference>
<dbReference type="AlphaFoldDB" id="A0A1G8RBZ6"/>
<name>A0A1G8RBZ6_9FLAO</name>
<dbReference type="STRING" id="1128970.SAMN04487935_0040"/>
<dbReference type="PANTHER" id="PTHR48111">
    <property type="entry name" value="REGULATOR OF RPOS"/>
    <property type="match status" value="1"/>
</dbReference>
<dbReference type="SUPFAM" id="SSF52172">
    <property type="entry name" value="CheY-like"/>
    <property type="match status" value="1"/>
</dbReference>
<evidence type="ECO:0000256" key="7">
    <source>
        <dbReference type="PROSITE-ProRule" id="PRU01091"/>
    </source>
</evidence>
<dbReference type="FunFam" id="1.10.10.10:FF:000005">
    <property type="entry name" value="Two-component system response regulator"/>
    <property type="match status" value="1"/>
</dbReference>
<evidence type="ECO:0000259" key="8">
    <source>
        <dbReference type="PROSITE" id="PS50110"/>
    </source>
</evidence>
<gene>
    <name evidence="10" type="ORF">SAMN04487935_0040</name>
</gene>
<feature type="domain" description="OmpR/PhoB-type" evidence="9">
    <location>
        <begin position="127"/>
        <end position="225"/>
    </location>
</feature>
<feature type="modified residue" description="4-aspartylphosphate" evidence="6">
    <location>
        <position position="52"/>
    </location>
</feature>
<dbReference type="PROSITE" id="PS50110">
    <property type="entry name" value="RESPONSE_REGULATORY"/>
    <property type="match status" value="1"/>
</dbReference>
<organism evidence="10 11">
    <name type="scientific">Flavobacterium noncentrifugens</name>
    <dbReference type="NCBI Taxonomy" id="1128970"/>
    <lineage>
        <taxon>Bacteria</taxon>
        <taxon>Pseudomonadati</taxon>
        <taxon>Bacteroidota</taxon>
        <taxon>Flavobacteriia</taxon>
        <taxon>Flavobacteriales</taxon>
        <taxon>Flavobacteriaceae</taxon>
        <taxon>Flavobacterium</taxon>
    </lineage>
</organism>
<dbReference type="GO" id="GO:0032993">
    <property type="term" value="C:protein-DNA complex"/>
    <property type="evidence" value="ECO:0007669"/>
    <property type="project" value="TreeGrafter"/>
</dbReference>
<dbReference type="InterPro" id="IPR001789">
    <property type="entry name" value="Sig_transdc_resp-reg_receiver"/>
</dbReference>
<keyword evidence="11" id="KW-1185">Reference proteome</keyword>
<evidence type="ECO:0000256" key="3">
    <source>
        <dbReference type="ARBA" id="ARBA00023015"/>
    </source>
</evidence>
<keyword evidence="5" id="KW-0804">Transcription</keyword>
<evidence type="ECO:0000313" key="11">
    <source>
        <dbReference type="Proteomes" id="UP000199580"/>
    </source>
</evidence>
<keyword evidence="1 6" id="KW-0597">Phosphoprotein</keyword>
<dbReference type="InterPro" id="IPR036388">
    <property type="entry name" value="WH-like_DNA-bd_sf"/>
</dbReference>
<dbReference type="PANTHER" id="PTHR48111:SF22">
    <property type="entry name" value="REGULATOR OF RPOS"/>
    <property type="match status" value="1"/>
</dbReference>
<keyword evidence="3" id="KW-0805">Transcription regulation</keyword>
<dbReference type="GO" id="GO:0000976">
    <property type="term" value="F:transcription cis-regulatory region binding"/>
    <property type="evidence" value="ECO:0007669"/>
    <property type="project" value="TreeGrafter"/>
</dbReference>
<dbReference type="EMBL" id="FNEZ01000001">
    <property type="protein sequence ID" value="SDJ14055.1"/>
    <property type="molecule type" value="Genomic_DNA"/>
</dbReference>
<dbReference type="PROSITE" id="PS51755">
    <property type="entry name" value="OMPR_PHOB"/>
    <property type="match status" value="1"/>
</dbReference>
<evidence type="ECO:0000256" key="6">
    <source>
        <dbReference type="PROSITE-ProRule" id="PRU00169"/>
    </source>
</evidence>
<protein>
    <submittedName>
        <fullName evidence="10">DNA-binding response regulator, OmpR family, contains REC and winged-helix (WHTH) domain</fullName>
    </submittedName>
</protein>
<evidence type="ECO:0000259" key="9">
    <source>
        <dbReference type="PROSITE" id="PS51755"/>
    </source>
</evidence>
<sequence length="226" mass="26209">MTKILLLEDDPVLSKEVSEFLKSQGFDCNCVFDGEIFFRQLKNNSYQIFLLDINVPKLNGLDVCKKIREDDKTTPILMLTAYGDLTDKMDAFKLGADDYLVKPFHLEELHIRILSLLRRSSVPQNSDEIITIDDLEINTSALSVKRSETAIELTQKEYQLLLLLAKAKGRVLSKQSISEQLWDVHFDTNLNTIEVYINFLRKKIDRNFEHKLIRTRPGFGYYLKSE</sequence>
<dbReference type="GO" id="GO:0005829">
    <property type="term" value="C:cytosol"/>
    <property type="evidence" value="ECO:0007669"/>
    <property type="project" value="TreeGrafter"/>
</dbReference>
<feature type="DNA-binding region" description="OmpR/PhoB-type" evidence="7">
    <location>
        <begin position="127"/>
        <end position="225"/>
    </location>
</feature>
<keyword evidence="4 7" id="KW-0238">DNA-binding</keyword>
<dbReference type="Gene3D" id="3.40.50.2300">
    <property type="match status" value="1"/>
</dbReference>
<reference evidence="10 11" key="1">
    <citation type="submission" date="2016-10" db="EMBL/GenBank/DDBJ databases">
        <authorList>
            <person name="de Groot N.N."/>
        </authorList>
    </citation>
    <scope>NUCLEOTIDE SEQUENCE [LARGE SCALE GENOMIC DNA]</scope>
    <source>
        <strain evidence="10 11">CGMCC 1.10076</strain>
    </source>
</reference>
<dbReference type="Gene3D" id="6.10.250.690">
    <property type="match status" value="1"/>
</dbReference>
<dbReference type="OrthoDB" id="9790442at2"/>
<dbReference type="GO" id="GO:0006355">
    <property type="term" value="P:regulation of DNA-templated transcription"/>
    <property type="evidence" value="ECO:0007669"/>
    <property type="project" value="InterPro"/>
</dbReference>
<dbReference type="InterPro" id="IPR001867">
    <property type="entry name" value="OmpR/PhoB-type_DNA-bd"/>
</dbReference>
<dbReference type="Pfam" id="PF00072">
    <property type="entry name" value="Response_reg"/>
    <property type="match status" value="1"/>
</dbReference>
<dbReference type="InterPro" id="IPR011006">
    <property type="entry name" value="CheY-like_superfamily"/>
</dbReference>
<keyword evidence="2" id="KW-0902">Two-component regulatory system</keyword>
<evidence type="ECO:0000256" key="4">
    <source>
        <dbReference type="ARBA" id="ARBA00023125"/>
    </source>
</evidence>
<dbReference type="InterPro" id="IPR039420">
    <property type="entry name" value="WalR-like"/>
</dbReference>
<dbReference type="Pfam" id="PF00486">
    <property type="entry name" value="Trans_reg_C"/>
    <property type="match status" value="1"/>
</dbReference>
<feature type="domain" description="Response regulatory" evidence="8">
    <location>
        <begin position="3"/>
        <end position="117"/>
    </location>
</feature>
<dbReference type="Proteomes" id="UP000199580">
    <property type="component" value="Unassembled WGS sequence"/>
</dbReference>
<dbReference type="CDD" id="cd00383">
    <property type="entry name" value="trans_reg_C"/>
    <property type="match status" value="1"/>
</dbReference>
<dbReference type="RefSeq" id="WP_091391303.1">
    <property type="nucleotide sequence ID" value="NZ_BKAI01000001.1"/>
</dbReference>
<dbReference type="SMART" id="SM00862">
    <property type="entry name" value="Trans_reg_C"/>
    <property type="match status" value="1"/>
</dbReference>
<proteinExistence type="predicted"/>
<evidence type="ECO:0000256" key="1">
    <source>
        <dbReference type="ARBA" id="ARBA00022553"/>
    </source>
</evidence>
<evidence type="ECO:0000256" key="5">
    <source>
        <dbReference type="ARBA" id="ARBA00023163"/>
    </source>
</evidence>
<evidence type="ECO:0000313" key="10">
    <source>
        <dbReference type="EMBL" id="SDJ14055.1"/>
    </source>
</evidence>
<dbReference type="CDD" id="cd17574">
    <property type="entry name" value="REC_OmpR"/>
    <property type="match status" value="1"/>
</dbReference>